<dbReference type="InterPro" id="IPR009057">
    <property type="entry name" value="Homeodomain-like_sf"/>
</dbReference>
<dbReference type="SUPFAM" id="SSF53098">
    <property type="entry name" value="Ribonuclease H-like"/>
    <property type="match status" value="1"/>
</dbReference>
<organism evidence="2 3">
    <name type="scientific">Pseudoalteromonas obscura</name>
    <dbReference type="NCBI Taxonomy" id="3048491"/>
    <lineage>
        <taxon>Bacteria</taxon>
        <taxon>Pseudomonadati</taxon>
        <taxon>Pseudomonadota</taxon>
        <taxon>Gammaproteobacteria</taxon>
        <taxon>Alteromonadales</taxon>
        <taxon>Pseudoalteromonadaceae</taxon>
        <taxon>Pseudoalteromonas</taxon>
    </lineage>
</organism>
<dbReference type="InterPro" id="IPR050900">
    <property type="entry name" value="Transposase_IS3/IS150/IS904"/>
</dbReference>
<name>A0ABT7EUJ7_9GAMM</name>
<dbReference type="InterPro" id="IPR036388">
    <property type="entry name" value="WH-like_DNA-bd_sf"/>
</dbReference>
<dbReference type="InterPro" id="IPR036397">
    <property type="entry name" value="RNaseH_sf"/>
</dbReference>
<dbReference type="Proteomes" id="UP001231915">
    <property type="component" value="Unassembled WGS sequence"/>
</dbReference>
<reference evidence="2 3" key="1">
    <citation type="submission" date="2023-05" db="EMBL/GenBank/DDBJ databases">
        <title>Pseudoalteromonas ardens sp. nov., Pseudoalteromonas obscura sp. nov., and Pseudoalteromonas umbrosa sp. nov., isolated from the coral Montipora capitata.</title>
        <authorList>
            <person name="Thomas E.M."/>
            <person name="Smith E.M."/>
            <person name="Papke E."/>
            <person name="Shlafstein M.D."/>
            <person name="Oline D.K."/>
            <person name="Videau P."/>
            <person name="Saw J.H."/>
            <person name="Strangman W.K."/>
            <person name="Ushijima B."/>
        </authorList>
    </citation>
    <scope>NUCLEOTIDE SEQUENCE [LARGE SCALE GENOMIC DNA]</scope>
    <source>
        <strain evidence="2 3">P94</strain>
    </source>
</reference>
<feature type="domain" description="Integrase catalytic" evidence="1">
    <location>
        <begin position="241"/>
        <end position="391"/>
    </location>
</feature>
<sequence length="391" mass="45324">MQSIVKRTQRDYSLAFKLAVVDQVENGEMTYKQAQEHYGIQGRSTVLVWLRKHGRLNWSEGTPKRVTQGKVMDKPETELTPEQRIKALEKELADTKMKAEFFEAVVNVLETDYGVSVGKKAQRQVIQKEVVLGLSITKACCFLGISRQAYYQQCARYTQKIEFESSIIQFVHAERIVQPRIGTRKLQHLMKSYSLHIGRDRLFALLRAHRLLVKTKRAYHKTTNSHHRFRCHPNLIKGGIVAERPNQVWVADITYLPTEAGESYLSLVTDAHSRKIVGYNIDDNMKTASVKRAFQNALLQNSPRGKLIHHSDRGVQYCSAEYQQLHQKYNVCCSMTDGYDCYQNALAERVNGILKNEYLLYKPRDLNEAKRMVEESIDIYNRRRPHLSLRY</sequence>
<gene>
    <name evidence="2" type="ORF">QNM18_27160</name>
</gene>
<evidence type="ECO:0000313" key="3">
    <source>
        <dbReference type="Proteomes" id="UP001231915"/>
    </source>
</evidence>
<dbReference type="Gene3D" id="1.10.10.10">
    <property type="entry name" value="Winged helix-like DNA-binding domain superfamily/Winged helix DNA-binding domain"/>
    <property type="match status" value="1"/>
</dbReference>
<dbReference type="InterPro" id="IPR048020">
    <property type="entry name" value="Transpos_IS3"/>
</dbReference>
<dbReference type="PANTHER" id="PTHR46889:SF5">
    <property type="entry name" value="INTEGRASE PROTEIN"/>
    <property type="match status" value="1"/>
</dbReference>
<feature type="non-terminal residue" evidence="2">
    <location>
        <position position="391"/>
    </location>
</feature>
<comment type="caution">
    <text evidence="2">The sequence shown here is derived from an EMBL/GenBank/DDBJ whole genome shotgun (WGS) entry which is preliminary data.</text>
</comment>
<dbReference type="InterPro" id="IPR001584">
    <property type="entry name" value="Integrase_cat-core"/>
</dbReference>
<keyword evidence="3" id="KW-1185">Reference proteome</keyword>
<dbReference type="Gene3D" id="3.30.420.10">
    <property type="entry name" value="Ribonuclease H-like superfamily/Ribonuclease H"/>
    <property type="match status" value="1"/>
</dbReference>
<dbReference type="EMBL" id="JASJUT010000029">
    <property type="protein sequence ID" value="MDK2598735.1"/>
    <property type="molecule type" value="Genomic_DNA"/>
</dbReference>
<dbReference type="PANTHER" id="PTHR46889">
    <property type="entry name" value="TRANSPOSASE INSF FOR INSERTION SEQUENCE IS3B-RELATED"/>
    <property type="match status" value="1"/>
</dbReference>
<proteinExistence type="predicted"/>
<dbReference type="NCBIfam" id="NF033516">
    <property type="entry name" value="transpos_IS3"/>
    <property type="match status" value="1"/>
</dbReference>
<dbReference type="Pfam" id="PF00665">
    <property type="entry name" value="rve"/>
    <property type="match status" value="1"/>
</dbReference>
<dbReference type="RefSeq" id="WP_284138950.1">
    <property type="nucleotide sequence ID" value="NZ_JASJUT010000029.1"/>
</dbReference>
<evidence type="ECO:0000259" key="1">
    <source>
        <dbReference type="PROSITE" id="PS50994"/>
    </source>
</evidence>
<evidence type="ECO:0000313" key="2">
    <source>
        <dbReference type="EMBL" id="MDK2598735.1"/>
    </source>
</evidence>
<protein>
    <submittedName>
        <fullName evidence="2">IS3 family transposase</fullName>
    </submittedName>
</protein>
<dbReference type="PROSITE" id="PS50994">
    <property type="entry name" value="INTEGRASE"/>
    <property type="match status" value="1"/>
</dbReference>
<dbReference type="InterPro" id="IPR012337">
    <property type="entry name" value="RNaseH-like_sf"/>
</dbReference>
<dbReference type="SUPFAM" id="SSF46689">
    <property type="entry name" value="Homeodomain-like"/>
    <property type="match status" value="1"/>
</dbReference>
<accession>A0ABT7EUJ7</accession>